<dbReference type="InterPro" id="IPR057174">
    <property type="entry name" value="DUF7852"/>
</dbReference>
<dbReference type="Pfam" id="PF25250">
    <property type="entry name" value="DUF7852"/>
    <property type="match status" value="1"/>
</dbReference>
<reference evidence="2 3" key="1">
    <citation type="submission" date="2016-05" db="EMBL/GenBank/DDBJ databases">
        <title>Microbial solvent formation.</title>
        <authorList>
            <person name="Poehlein A."/>
            <person name="Montoya Solano J.D."/>
            <person name="Flitsch S."/>
            <person name="Krabben P."/>
            <person name="Duerre P."/>
            <person name="Daniel R."/>
        </authorList>
    </citation>
    <scope>NUCLEOTIDE SEQUENCE [LARGE SCALE GENOMIC DNA]</scope>
    <source>
        <strain evidence="2 3">L1-8</strain>
    </source>
</reference>
<dbReference type="InterPro" id="IPR054845">
    <property type="entry name" value="Exosporium_prot_C"/>
</dbReference>
<comment type="caution">
    <text evidence="2">The sequence shown here is derived from an EMBL/GenBank/DDBJ whole genome shotgun (WGS) entry which is preliminary data.</text>
</comment>
<evidence type="ECO:0000313" key="3">
    <source>
        <dbReference type="Proteomes" id="UP000191154"/>
    </source>
</evidence>
<dbReference type="RefSeq" id="WP_077866322.1">
    <property type="nucleotide sequence ID" value="NZ_LZYZ01000006.1"/>
</dbReference>
<gene>
    <name evidence="2" type="ORF">CLOSAC_32640</name>
</gene>
<organism evidence="2 3">
    <name type="scientific">Clostridium saccharobutylicum</name>
    <dbReference type="NCBI Taxonomy" id="169679"/>
    <lineage>
        <taxon>Bacteria</taxon>
        <taxon>Bacillati</taxon>
        <taxon>Bacillota</taxon>
        <taxon>Clostridia</taxon>
        <taxon>Eubacteriales</taxon>
        <taxon>Clostridiaceae</taxon>
        <taxon>Clostridium</taxon>
    </lineage>
</organism>
<name>A0A1S8N2K0_CLOSA</name>
<dbReference type="Proteomes" id="UP000191154">
    <property type="component" value="Unassembled WGS sequence"/>
</dbReference>
<accession>A0A1S8N2K0</accession>
<feature type="domain" description="DUF7852" evidence="1">
    <location>
        <begin position="62"/>
        <end position="189"/>
    </location>
</feature>
<proteinExistence type="predicted"/>
<sequence length="324" mass="37830">MKKIYCSKTRGCNHLKRKQYEEFLKRRKKHCLLKKRHDKKYNNVISKENIYELPEYKSLDKICKRNYCNKLYNTIHKNKEDTCNIKICKTNVSSETLPICENIPHTSDIITGPVTVNIPVVLTECNIIITIESLLKLEDEVLEIKHIKKNAYLNQCKLIPDSENDKTNTGILFLSGFVRKNLEYSTKEHACRGVLNGKLKHVTVDVPFKCTTRVMFKTPPKFNANTHQDEIEVLKTNIGLCNPCKEKINDQDIREQNFRLIESFNEKVFCKLISAEFVESDIIENQIDEECKSNHRQASHYIKETVILFLTIKLLQNQNVLVPR</sequence>
<dbReference type="NCBIfam" id="NF045794">
    <property type="entry name" value="CsxC_fam"/>
    <property type="match status" value="1"/>
</dbReference>
<evidence type="ECO:0000259" key="1">
    <source>
        <dbReference type="Pfam" id="PF25250"/>
    </source>
</evidence>
<dbReference type="EMBL" id="LZYZ01000006">
    <property type="protein sequence ID" value="OOM10643.1"/>
    <property type="molecule type" value="Genomic_DNA"/>
</dbReference>
<dbReference type="AlphaFoldDB" id="A0A1S8N2K0"/>
<evidence type="ECO:0000313" key="2">
    <source>
        <dbReference type="EMBL" id="OOM10643.1"/>
    </source>
</evidence>
<protein>
    <recommendedName>
        <fullName evidence="1">DUF7852 domain-containing protein</fullName>
    </recommendedName>
</protein>